<keyword evidence="7" id="KW-1185">Reference proteome</keyword>
<keyword evidence="3" id="KW-0472">Membrane</keyword>
<dbReference type="InterPro" id="IPR003599">
    <property type="entry name" value="Ig_sub"/>
</dbReference>
<evidence type="ECO:0000256" key="3">
    <source>
        <dbReference type="SAM" id="Phobius"/>
    </source>
</evidence>
<keyword evidence="4" id="KW-0732">Signal</keyword>
<dbReference type="AlphaFoldDB" id="A0A8T2MNL6"/>
<keyword evidence="1" id="KW-1015">Disulfide bond</keyword>
<protein>
    <recommendedName>
        <fullName evidence="5">Ig-like domain-containing protein</fullName>
    </recommendedName>
</protein>
<evidence type="ECO:0000313" key="6">
    <source>
        <dbReference type="EMBL" id="KAG9329196.1"/>
    </source>
</evidence>
<dbReference type="Gene3D" id="2.60.40.10">
    <property type="entry name" value="Immunoglobulins"/>
    <property type="match status" value="2"/>
</dbReference>
<proteinExistence type="predicted"/>
<dbReference type="InterPro" id="IPR036179">
    <property type="entry name" value="Ig-like_dom_sf"/>
</dbReference>
<dbReference type="InterPro" id="IPR013783">
    <property type="entry name" value="Ig-like_fold"/>
</dbReference>
<dbReference type="InterPro" id="IPR007110">
    <property type="entry name" value="Ig-like_dom"/>
</dbReference>
<gene>
    <name evidence="6" type="ORF">JZ751_006603</name>
</gene>
<dbReference type="OrthoDB" id="8694217at2759"/>
<dbReference type="EMBL" id="JAFBMS010001397">
    <property type="protein sequence ID" value="KAG9329196.1"/>
    <property type="molecule type" value="Genomic_DNA"/>
</dbReference>
<organism evidence="6 7">
    <name type="scientific">Albula glossodonta</name>
    <name type="common">roundjaw bonefish</name>
    <dbReference type="NCBI Taxonomy" id="121402"/>
    <lineage>
        <taxon>Eukaryota</taxon>
        <taxon>Metazoa</taxon>
        <taxon>Chordata</taxon>
        <taxon>Craniata</taxon>
        <taxon>Vertebrata</taxon>
        <taxon>Euteleostomi</taxon>
        <taxon>Actinopterygii</taxon>
        <taxon>Neopterygii</taxon>
        <taxon>Teleostei</taxon>
        <taxon>Albuliformes</taxon>
        <taxon>Albulidae</taxon>
        <taxon>Albula</taxon>
    </lineage>
</organism>
<dbReference type="PANTHER" id="PTHR19971">
    <property type="entry name" value="SIGNAL-REGULATORY PROTEIN BETA"/>
    <property type="match status" value="1"/>
</dbReference>
<dbReference type="CDD" id="cd00098">
    <property type="entry name" value="IgC1"/>
    <property type="match status" value="1"/>
</dbReference>
<dbReference type="SUPFAM" id="SSF48726">
    <property type="entry name" value="Immunoglobulin"/>
    <property type="match status" value="2"/>
</dbReference>
<keyword evidence="2" id="KW-0325">Glycoprotein</keyword>
<evidence type="ECO:0000313" key="7">
    <source>
        <dbReference type="Proteomes" id="UP000824540"/>
    </source>
</evidence>
<feature type="transmembrane region" description="Helical" evidence="3">
    <location>
        <begin position="238"/>
        <end position="259"/>
    </location>
</feature>
<keyword evidence="3" id="KW-0812">Transmembrane</keyword>
<dbReference type="Pfam" id="PF07686">
    <property type="entry name" value="V-set"/>
    <property type="match status" value="1"/>
</dbReference>
<dbReference type="Pfam" id="PF07654">
    <property type="entry name" value="C1-set"/>
    <property type="match status" value="1"/>
</dbReference>
<feature type="domain" description="Ig-like" evidence="5">
    <location>
        <begin position="14"/>
        <end position="106"/>
    </location>
</feature>
<dbReference type="InterPro" id="IPR003597">
    <property type="entry name" value="Ig_C1-set"/>
</dbReference>
<sequence>MVSRIMNVLLSLIPSLCMMQAGGSTISQYPPLLTAALGESVNITCTLDHLTGHCSNIVWLKRNNNGNTTMTVSTKGLSEKTETRDEKTCVLTIGKLEAHHAGTYYCAYVHYGAYFGPGTRLIVKDNFSAPLSMVILAHSDKETHGKNIPLACLVFNAIPEQTRVFWKEEEENVTEGTEWKAGGLEQAGRTGVLQSHIRVPTQEWTDGKTFTCVVETKSGLRKNTTVRRIGSSILCPSLVYVLAGMTSAIFLVLILAMICQKGRQKRNRSSER</sequence>
<dbReference type="SMART" id="SM00409">
    <property type="entry name" value="IG"/>
    <property type="match status" value="1"/>
</dbReference>
<dbReference type="CDD" id="cd00099">
    <property type="entry name" value="IgV"/>
    <property type="match status" value="1"/>
</dbReference>
<comment type="caution">
    <text evidence="6">The sequence shown here is derived from an EMBL/GenBank/DDBJ whole genome shotgun (WGS) entry which is preliminary data.</text>
</comment>
<evidence type="ECO:0000259" key="5">
    <source>
        <dbReference type="PROSITE" id="PS50835"/>
    </source>
</evidence>
<keyword evidence="3" id="KW-1133">Transmembrane helix</keyword>
<name>A0A8T2MNL6_9TELE</name>
<evidence type="ECO:0000256" key="2">
    <source>
        <dbReference type="ARBA" id="ARBA00023180"/>
    </source>
</evidence>
<dbReference type="InterPro" id="IPR051755">
    <property type="entry name" value="Ig-like_CS_Receptor"/>
</dbReference>
<feature type="domain" description="Ig-like" evidence="5">
    <location>
        <begin position="130"/>
        <end position="227"/>
    </location>
</feature>
<dbReference type="PROSITE" id="PS50835">
    <property type="entry name" value="IG_LIKE"/>
    <property type="match status" value="2"/>
</dbReference>
<evidence type="ECO:0000256" key="4">
    <source>
        <dbReference type="SAM" id="SignalP"/>
    </source>
</evidence>
<evidence type="ECO:0000256" key="1">
    <source>
        <dbReference type="ARBA" id="ARBA00023157"/>
    </source>
</evidence>
<feature type="signal peptide" evidence="4">
    <location>
        <begin position="1"/>
        <end position="23"/>
    </location>
</feature>
<reference evidence="6" key="1">
    <citation type="thesis" date="2021" institute="BYU ScholarsArchive" country="Provo, UT, USA">
        <title>Applications of and Algorithms for Genome Assembly and Genomic Analyses with an Emphasis on Marine Teleosts.</title>
        <authorList>
            <person name="Pickett B.D."/>
        </authorList>
    </citation>
    <scope>NUCLEOTIDE SEQUENCE</scope>
    <source>
        <strain evidence="6">HI-2016</strain>
    </source>
</reference>
<feature type="chain" id="PRO_5035786251" description="Ig-like domain-containing protein" evidence="4">
    <location>
        <begin position="24"/>
        <end position="272"/>
    </location>
</feature>
<dbReference type="Proteomes" id="UP000824540">
    <property type="component" value="Unassembled WGS sequence"/>
</dbReference>
<accession>A0A8T2MNL6</accession>
<dbReference type="InterPro" id="IPR013106">
    <property type="entry name" value="Ig_V-set"/>
</dbReference>